<dbReference type="PANTHER" id="PTHR37036">
    <property type="match status" value="1"/>
</dbReference>
<protein>
    <submittedName>
        <fullName evidence="1">DUF1861 family protein</fullName>
    </submittedName>
</protein>
<dbReference type="PANTHER" id="PTHR37036:SF2">
    <property type="entry name" value="DUF1861 FAMILY PROTEIN"/>
    <property type="match status" value="1"/>
</dbReference>
<comment type="caution">
    <text evidence="1">The sequence shown here is derived from an EMBL/GenBank/DDBJ whole genome shotgun (WGS) entry which is preliminary data.</text>
</comment>
<reference evidence="1 2" key="3">
    <citation type="submission" date="2023-06" db="EMBL/GenBank/DDBJ databases">
        <authorList>
            <person name="Zeman M."/>
            <person name="Kubasova T."/>
            <person name="Jahodarova E."/>
            <person name="Nykrynova M."/>
            <person name="Rychlik I."/>
        </authorList>
    </citation>
    <scope>NUCLEOTIDE SEQUENCE [LARGE SCALE GENOMIC DNA]</scope>
    <source>
        <strain evidence="1 2">ET340</strain>
    </source>
</reference>
<dbReference type="Pfam" id="PF08950">
    <property type="entry name" value="DUF1861"/>
    <property type="match status" value="1"/>
</dbReference>
<dbReference type="InterPro" id="IPR015045">
    <property type="entry name" value="MPT-1-like_LmxM"/>
</dbReference>
<dbReference type="EMBL" id="JAUDCL010000024">
    <property type="protein sequence ID" value="MDM8201982.1"/>
    <property type="molecule type" value="Genomic_DNA"/>
</dbReference>
<dbReference type="InterPro" id="IPR023296">
    <property type="entry name" value="Glyco_hydro_beta-prop_sf"/>
</dbReference>
<dbReference type="Proteomes" id="UP001529380">
    <property type="component" value="Unassembled WGS sequence"/>
</dbReference>
<accession>A0ABT7USX9</accession>
<sequence>MENTQTLRSCLDLVAQFNHRNEKDTASRLHFYGAGDNKDVYNITAPFEDGGAQYIAGRVESRDSEYSQVVFFKGSGYEWTADDALPRLNLQDPFVCRIDGQLVVGGVEVFDDEETPGQLNYRTVFYKGEHLADLQRFTHGPDRMKDIRLHQLADGRVLVMTRPQGAVGGRGKIGWIILDNLSQLDIAHIEQATILEQQFLPEEWGGANELHALGGSKVGVLAHIARYDEKGDRHYHSAAFVFDWSTGEYSPMKIIAMRCNFQDGPSKRPDLEDVIFSGGLVRQADGKARLYCGVSDAEGHVITIDDPFQNV</sequence>
<proteinExistence type="predicted"/>
<reference evidence="1 2" key="2">
    <citation type="submission" date="2023-06" db="EMBL/GenBank/DDBJ databases">
        <title>Identification and characterization of horizontal gene transfer across gut microbiota members of farm animals based on homology search.</title>
        <authorList>
            <person name="Schwarzerova J."/>
            <person name="Nykrynova M."/>
            <person name="Jureckova K."/>
            <person name="Cejkova D."/>
            <person name="Rychlik I."/>
        </authorList>
    </citation>
    <scope>NUCLEOTIDE SEQUENCE [LARGE SCALE GENOMIC DNA]</scope>
    <source>
        <strain evidence="1 2">ET340</strain>
    </source>
</reference>
<evidence type="ECO:0000313" key="1">
    <source>
        <dbReference type="EMBL" id="MDM8201982.1"/>
    </source>
</evidence>
<dbReference type="RefSeq" id="WP_289600389.1">
    <property type="nucleotide sequence ID" value="NZ_JAUDCL010000024.1"/>
</dbReference>
<dbReference type="SUPFAM" id="SSF75005">
    <property type="entry name" value="Arabinanase/levansucrase/invertase"/>
    <property type="match status" value="1"/>
</dbReference>
<keyword evidence="2" id="KW-1185">Reference proteome</keyword>
<organism evidence="1 2">
    <name type="scientific">Allofournierella massiliensis</name>
    <dbReference type="NCBI Taxonomy" id="1650663"/>
    <lineage>
        <taxon>Bacteria</taxon>
        <taxon>Bacillati</taxon>
        <taxon>Bacillota</taxon>
        <taxon>Clostridia</taxon>
        <taxon>Eubacteriales</taxon>
        <taxon>Oscillospiraceae</taxon>
        <taxon>Allofournierella</taxon>
    </lineage>
</organism>
<evidence type="ECO:0000313" key="2">
    <source>
        <dbReference type="Proteomes" id="UP001529380"/>
    </source>
</evidence>
<dbReference type="Gene3D" id="2.115.10.20">
    <property type="entry name" value="Glycosyl hydrolase domain, family 43"/>
    <property type="match status" value="1"/>
</dbReference>
<name>A0ABT7USX9_9FIRM</name>
<reference evidence="2" key="1">
    <citation type="submission" date="2023-06" db="EMBL/GenBank/DDBJ databases">
        <title>Identification and characterization of horizontal gene transfer across gut microbiota members of farm animals based on homology search.</title>
        <authorList>
            <person name="Zeman M."/>
            <person name="Kubasova T."/>
            <person name="Jahodarova E."/>
            <person name="Nykrynova M."/>
            <person name="Rychlik I."/>
        </authorList>
    </citation>
    <scope>NUCLEOTIDE SEQUENCE [LARGE SCALE GENOMIC DNA]</scope>
    <source>
        <strain evidence="2">ET340</strain>
    </source>
</reference>
<gene>
    <name evidence="1" type="ORF">QUW08_11870</name>
</gene>